<sequence length="329" mass="36731">MDLPSPREIDLETALRKRDAQVAELTGEISRLRQYLAAQPDPATTDPVTLPSALVSVLLPHINKAASSGAGTASTSSTVNTALTQRVRLLQEENDELYGLLKHGETGKLKEEVRGLRRVVERLEGALRESHQVIASLSTELEKSYESFQMSARHKTINSHPYAQAPRDSYHAPPSTSNGTSKPPPTGPRAYKKPRLSDPKVSPARSNISLPPSKPPPNPVRQSVPRERERSRSPRLLSSDTRAKSSNVKMEVDEDARTRPRSPIVDRDRERHRTKDRVRERERDRDRDRDRDRLSRRNGGGGGGERRGRGFASHQYGSADRTLAERMGL</sequence>
<name>A0ACB8BU03_9AGAM</name>
<evidence type="ECO:0000313" key="2">
    <source>
        <dbReference type="Proteomes" id="UP000790709"/>
    </source>
</evidence>
<gene>
    <name evidence="1" type="ORF">BV22DRAFT_1109853</name>
</gene>
<keyword evidence="2" id="KW-1185">Reference proteome</keyword>
<accession>A0ACB8BU03</accession>
<protein>
    <submittedName>
        <fullName evidence="1">Uncharacterized protein</fullName>
    </submittedName>
</protein>
<dbReference type="EMBL" id="MU266341">
    <property type="protein sequence ID" value="KAH7929421.1"/>
    <property type="molecule type" value="Genomic_DNA"/>
</dbReference>
<dbReference type="Proteomes" id="UP000790709">
    <property type="component" value="Unassembled WGS sequence"/>
</dbReference>
<evidence type="ECO:0000313" key="1">
    <source>
        <dbReference type="EMBL" id="KAH7929421.1"/>
    </source>
</evidence>
<organism evidence="1 2">
    <name type="scientific">Leucogyrophana mollusca</name>
    <dbReference type="NCBI Taxonomy" id="85980"/>
    <lineage>
        <taxon>Eukaryota</taxon>
        <taxon>Fungi</taxon>
        <taxon>Dikarya</taxon>
        <taxon>Basidiomycota</taxon>
        <taxon>Agaricomycotina</taxon>
        <taxon>Agaricomycetes</taxon>
        <taxon>Agaricomycetidae</taxon>
        <taxon>Boletales</taxon>
        <taxon>Boletales incertae sedis</taxon>
        <taxon>Leucogyrophana</taxon>
    </lineage>
</organism>
<proteinExistence type="predicted"/>
<reference evidence="1" key="1">
    <citation type="journal article" date="2021" name="New Phytol.">
        <title>Evolutionary innovations through gain and loss of genes in the ectomycorrhizal Boletales.</title>
        <authorList>
            <person name="Wu G."/>
            <person name="Miyauchi S."/>
            <person name="Morin E."/>
            <person name="Kuo A."/>
            <person name="Drula E."/>
            <person name="Varga T."/>
            <person name="Kohler A."/>
            <person name="Feng B."/>
            <person name="Cao Y."/>
            <person name="Lipzen A."/>
            <person name="Daum C."/>
            <person name="Hundley H."/>
            <person name="Pangilinan J."/>
            <person name="Johnson J."/>
            <person name="Barry K."/>
            <person name="LaButti K."/>
            <person name="Ng V."/>
            <person name="Ahrendt S."/>
            <person name="Min B."/>
            <person name="Choi I.G."/>
            <person name="Park H."/>
            <person name="Plett J.M."/>
            <person name="Magnuson J."/>
            <person name="Spatafora J.W."/>
            <person name="Nagy L.G."/>
            <person name="Henrissat B."/>
            <person name="Grigoriev I.V."/>
            <person name="Yang Z.L."/>
            <person name="Xu J."/>
            <person name="Martin F.M."/>
        </authorList>
    </citation>
    <scope>NUCLEOTIDE SEQUENCE</scope>
    <source>
        <strain evidence="1">KUC20120723A-06</strain>
    </source>
</reference>
<comment type="caution">
    <text evidence="1">The sequence shown here is derived from an EMBL/GenBank/DDBJ whole genome shotgun (WGS) entry which is preliminary data.</text>
</comment>